<dbReference type="Pfam" id="PF09424">
    <property type="entry name" value="YqeY"/>
    <property type="match status" value="1"/>
</dbReference>
<dbReference type="EMBL" id="FNDE01000009">
    <property type="protein sequence ID" value="SDH03693.1"/>
    <property type="molecule type" value="Genomic_DNA"/>
</dbReference>
<dbReference type="InterPro" id="IPR023168">
    <property type="entry name" value="GatB_Yqey_C_2"/>
</dbReference>
<dbReference type="InterPro" id="IPR042184">
    <property type="entry name" value="YqeY/Aim41_N"/>
</dbReference>
<dbReference type="RefSeq" id="WP_057898092.1">
    <property type="nucleotide sequence ID" value="NZ_CP080764.1"/>
</dbReference>
<dbReference type="SUPFAM" id="SSF89095">
    <property type="entry name" value="GatB/YqeY motif"/>
    <property type="match status" value="1"/>
</dbReference>
<dbReference type="InterPro" id="IPR003789">
    <property type="entry name" value="Asn/Gln_tRNA_amidoTrase-B-like"/>
</dbReference>
<protein>
    <submittedName>
        <fullName evidence="1">GatB/YqeY domain-containing protein</fullName>
    </submittedName>
</protein>
<dbReference type="OrthoDB" id="9794041at2"/>
<evidence type="ECO:0000313" key="4">
    <source>
        <dbReference type="Proteomes" id="UP000826616"/>
    </source>
</evidence>
<gene>
    <name evidence="1" type="ORF">K3F53_13435</name>
    <name evidence="2" type="ORF">SAMN04489735_100936</name>
</gene>
<dbReference type="GO" id="GO:0016884">
    <property type="term" value="F:carbon-nitrogen ligase activity, with glutamine as amido-N-donor"/>
    <property type="evidence" value="ECO:0007669"/>
    <property type="project" value="InterPro"/>
</dbReference>
<name>A0A1G7Z4P8_ANETH</name>
<dbReference type="AlphaFoldDB" id="A0A1G7Z4P8"/>
<dbReference type="PANTHER" id="PTHR28055:SF1">
    <property type="entry name" value="ALTERED INHERITANCE OF MITOCHONDRIA PROTEIN 41, MITOCHONDRIAL"/>
    <property type="match status" value="1"/>
</dbReference>
<organism evidence="2 3">
    <name type="scientific">Aneurinibacillus thermoaerophilus</name>
    <dbReference type="NCBI Taxonomy" id="143495"/>
    <lineage>
        <taxon>Bacteria</taxon>
        <taxon>Bacillati</taxon>
        <taxon>Bacillota</taxon>
        <taxon>Bacilli</taxon>
        <taxon>Bacillales</taxon>
        <taxon>Paenibacillaceae</taxon>
        <taxon>Aneurinibacillus group</taxon>
        <taxon>Aneurinibacillus</taxon>
    </lineage>
</organism>
<dbReference type="GeneID" id="97142381"/>
<dbReference type="Proteomes" id="UP000198956">
    <property type="component" value="Unassembled WGS sequence"/>
</dbReference>
<evidence type="ECO:0000313" key="3">
    <source>
        <dbReference type="Proteomes" id="UP000198956"/>
    </source>
</evidence>
<dbReference type="Gene3D" id="1.10.1510.10">
    <property type="entry name" value="Uncharacterised protein YqeY/AIM41 PF09424, N-terminal domain"/>
    <property type="match status" value="1"/>
</dbReference>
<accession>A0A1G7Z4P8</accession>
<dbReference type="InterPro" id="IPR019004">
    <property type="entry name" value="YqeY/Aim41"/>
</dbReference>
<evidence type="ECO:0000313" key="2">
    <source>
        <dbReference type="EMBL" id="SDH03693.1"/>
    </source>
</evidence>
<dbReference type="PANTHER" id="PTHR28055">
    <property type="entry name" value="ALTERED INHERITANCE OF MITOCHONDRIA PROTEIN 41, MITOCHONDRIAL"/>
    <property type="match status" value="1"/>
</dbReference>
<proteinExistence type="predicted"/>
<dbReference type="EMBL" id="CP080764">
    <property type="protein sequence ID" value="QYY41890.1"/>
    <property type="molecule type" value="Genomic_DNA"/>
</dbReference>
<evidence type="ECO:0000313" key="1">
    <source>
        <dbReference type="EMBL" id="QYY41890.1"/>
    </source>
</evidence>
<sequence length="147" mass="16665">MRLIDRLTNDMKQAMKDKDKLKLSVIRLVKSAIKNEEINQGKELSDDEVLTVLTRELKQRRDSLQEFEKAGRDDLATSARDEIKILMEYMPEQLSEDEIRTLVKEAIEQTGASSKKDMGKVMGALMPKVKGRADGSLVNKIVQESLS</sequence>
<dbReference type="Proteomes" id="UP000826616">
    <property type="component" value="Chromosome"/>
</dbReference>
<reference evidence="1 4" key="2">
    <citation type="submission" date="2021-08" db="EMBL/GenBank/DDBJ databases">
        <title>Complete genome sequence of the strain Aneurinibacillus thermoaerophilus CCM 8960.</title>
        <authorList>
            <person name="Musilova J."/>
            <person name="Kourilova X."/>
            <person name="Pernicova I."/>
            <person name="Bezdicek M."/>
            <person name="Lengerova M."/>
            <person name="Obruca S."/>
            <person name="Sedlar K."/>
        </authorList>
    </citation>
    <scope>NUCLEOTIDE SEQUENCE [LARGE SCALE GENOMIC DNA]</scope>
    <source>
        <strain evidence="1 4">CCM 8960</strain>
    </source>
</reference>
<dbReference type="Gene3D" id="1.10.10.410">
    <property type="match status" value="1"/>
</dbReference>
<keyword evidence="4" id="KW-1185">Reference proteome</keyword>
<reference evidence="2 3" key="1">
    <citation type="submission" date="2016-10" db="EMBL/GenBank/DDBJ databases">
        <authorList>
            <person name="de Groot N.N."/>
        </authorList>
    </citation>
    <scope>NUCLEOTIDE SEQUENCE [LARGE SCALE GENOMIC DNA]</scope>
    <source>
        <strain evidence="2 3">L 420-91</strain>
    </source>
</reference>